<dbReference type="PANTHER" id="PTHR15696">
    <property type="entry name" value="SMG-7 SUPPRESSOR WITH MORPHOLOGICAL EFFECT ON GENITALIA PROTEIN 7"/>
    <property type="match status" value="1"/>
</dbReference>
<dbReference type="SUPFAM" id="SSF48452">
    <property type="entry name" value="TPR-like"/>
    <property type="match status" value="1"/>
</dbReference>
<sequence length="759" mass="85090">MKRLKATRDFLRPPQSREELAQMLAETLSVADKYVQLMDADTRLAQKHHIHGRLWAWAVYPRIEQLRHHAKQGRITQEWAAEWRVWMNAVERIFVDLLKKQGVLVSGSSGNLHVASIKINPQAHKNFNPLADLGRYRAQLFSDYDFETGPVLESSLELYHYSAHCFPENGLYYNKASLLYKQMQRPLEAVCYSLRAMCVKQPLESAREGFVVIMARFTEAASAEEMPEGIVIEVLRVVDMLLERIALDLFPQSMQLLKYTLERELSRDPDNRHDSLTPLWITMTAIATIHINTQAEMGDDMRNLLQEYACELLSDCVCAPDPKCLATLQPETLHGLAIANQVFLFWALSSSCKLCARFVPWKECLDAARRTRDALAALCGHTRDLSGVIRDAMQLPADSFVPEDTWLRGFVPLNETHGGRAVAERAVRSQPFLVTWAKMDHEQVLPVHCTRMDVLIAAVSATHKINPTPAPAASLDAGKIARRKSDPSTGQSSESIKTVRFEDLEIEDERGDGIGSARQKQAAAGKPLNAPPVGMFESLRALVDLASKDKEIQELKDQRDRIQKQISHAGMRMGPAEMLFDRNTTRIVLDTSYLIQMFDEVVKAVRTRTWQFIIPHAVLTEVRGLAESDRRGREASQVVAFLESVFDDPASEDADLKLRGVLRIETMQGSAVMNTRLGVEARGGHGETFNGVAVRSSDDRILQTCLRKMLEQMASPGYMPGLPPAVVLVTRDINMRLKARAMGIPVVAGLQNVRDALPA</sequence>
<dbReference type="Pfam" id="PF10373">
    <property type="entry name" value="EST1_DNA_bind"/>
    <property type="match status" value="1"/>
</dbReference>
<keyword evidence="6" id="KW-1185">Reference proteome</keyword>
<dbReference type="InterPro" id="IPR018834">
    <property type="entry name" value="DNA/RNA-bd_Est1-type"/>
</dbReference>
<dbReference type="Proteomes" id="UP001527925">
    <property type="component" value="Unassembled WGS sequence"/>
</dbReference>
<dbReference type="InterPro" id="IPR011990">
    <property type="entry name" value="TPR-like_helical_dom_sf"/>
</dbReference>
<dbReference type="PANTHER" id="PTHR15696:SF0">
    <property type="entry name" value="TELOMERASE-BINDING PROTEIN EST1A"/>
    <property type="match status" value="1"/>
</dbReference>
<comment type="caution">
    <text evidence="5">The sequence shown here is derived from an EMBL/GenBank/DDBJ whole genome shotgun (WGS) entry which is preliminary data.</text>
</comment>
<reference evidence="5 6" key="1">
    <citation type="submission" date="2023-09" db="EMBL/GenBank/DDBJ databases">
        <title>Pangenome analysis of Batrachochytrium dendrobatidis and related Chytrids.</title>
        <authorList>
            <person name="Yacoub M.N."/>
            <person name="Stajich J.E."/>
            <person name="James T.Y."/>
        </authorList>
    </citation>
    <scope>NUCLEOTIDE SEQUENCE [LARGE SCALE GENOMIC DNA]</scope>
    <source>
        <strain evidence="5 6">JEL0888</strain>
    </source>
</reference>
<feature type="region of interest" description="Disordered" evidence="2">
    <location>
        <begin position="466"/>
        <end position="498"/>
    </location>
</feature>
<accession>A0ABR4N1B4</accession>
<proteinExistence type="predicted"/>
<feature type="domain" description="DNA/RNA-binding" evidence="3">
    <location>
        <begin position="155"/>
        <end position="416"/>
    </location>
</feature>
<dbReference type="InterPro" id="IPR045153">
    <property type="entry name" value="Est1/Ebs1-like"/>
</dbReference>
<dbReference type="Gene3D" id="3.40.50.1010">
    <property type="entry name" value="5'-nuclease"/>
    <property type="match status" value="1"/>
</dbReference>
<dbReference type="SUPFAM" id="SSF88723">
    <property type="entry name" value="PIN domain-like"/>
    <property type="match status" value="1"/>
</dbReference>
<dbReference type="EMBL" id="JADGIZ020000048">
    <property type="protein sequence ID" value="KAL2913317.1"/>
    <property type="molecule type" value="Genomic_DNA"/>
</dbReference>
<dbReference type="InterPro" id="IPR002716">
    <property type="entry name" value="PIN_dom"/>
</dbReference>
<feature type="coiled-coil region" evidence="1">
    <location>
        <begin position="545"/>
        <end position="572"/>
    </location>
</feature>
<evidence type="ECO:0000259" key="3">
    <source>
        <dbReference type="Pfam" id="PF10373"/>
    </source>
</evidence>
<gene>
    <name evidence="5" type="ORF">HK105_207195</name>
</gene>
<organism evidence="5 6">
    <name type="scientific">Polyrhizophydium stewartii</name>
    <dbReference type="NCBI Taxonomy" id="2732419"/>
    <lineage>
        <taxon>Eukaryota</taxon>
        <taxon>Fungi</taxon>
        <taxon>Fungi incertae sedis</taxon>
        <taxon>Chytridiomycota</taxon>
        <taxon>Chytridiomycota incertae sedis</taxon>
        <taxon>Chytridiomycetes</taxon>
        <taxon>Rhizophydiales</taxon>
        <taxon>Rhizophydiales incertae sedis</taxon>
        <taxon>Polyrhizophydium</taxon>
    </lineage>
</organism>
<evidence type="ECO:0000313" key="6">
    <source>
        <dbReference type="Proteomes" id="UP001527925"/>
    </source>
</evidence>
<dbReference type="Pfam" id="PF13638">
    <property type="entry name" value="PIN_4"/>
    <property type="match status" value="1"/>
</dbReference>
<name>A0ABR4N1B4_9FUNG</name>
<feature type="compositionally biased region" description="Polar residues" evidence="2">
    <location>
        <begin position="487"/>
        <end position="496"/>
    </location>
</feature>
<keyword evidence="1" id="KW-0175">Coiled coil</keyword>
<dbReference type="InterPro" id="IPR029060">
    <property type="entry name" value="PIN-like_dom_sf"/>
</dbReference>
<feature type="domain" description="PIN" evidence="4">
    <location>
        <begin position="587"/>
        <end position="747"/>
    </location>
</feature>
<evidence type="ECO:0008006" key="7">
    <source>
        <dbReference type="Google" id="ProtNLM"/>
    </source>
</evidence>
<evidence type="ECO:0000256" key="2">
    <source>
        <dbReference type="SAM" id="MobiDB-lite"/>
    </source>
</evidence>
<dbReference type="Gene3D" id="1.25.40.10">
    <property type="entry name" value="Tetratricopeptide repeat domain"/>
    <property type="match status" value="1"/>
</dbReference>
<evidence type="ECO:0000259" key="4">
    <source>
        <dbReference type="Pfam" id="PF13638"/>
    </source>
</evidence>
<evidence type="ECO:0000313" key="5">
    <source>
        <dbReference type="EMBL" id="KAL2913317.1"/>
    </source>
</evidence>
<protein>
    <recommendedName>
        <fullName evidence="7">PIN domain-containing protein</fullName>
    </recommendedName>
</protein>
<evidence type="ECO:0000256" key="1">
    <source>
        <dbReference type="SAM" id="Coils"/>
    </source>
</evidence>